<feature type="region of interest" description="Disordered" evidence="1">
    <location>
        <begin position="1"/>
        <end position="21"/>
    </location>
</feature>
<keyword evidence="3" id="KW-1185">Reference proteome</keyword>
<protein>
    <submittedName>
        <fullName evidence="2">Uncharacterized protein</fullName>
    </submittedName>
</protein>
<organism evidence="2">
    <name type="scientific">Medioppia subpectinata</name>
    <dbReference type="NCBI Taxonomy" id="1979941"/>
    <lineage>
        <taxon>Eukaryota</taxon>
        <taxon>Metazoa</taxon>
        <taxon>Ecdysozoa</taxon>
        <taxon>Arthropoda</taxon>
        <taxon>Chelicerata</taxon>
        <taxon>Arachnida</taxon>
        <taxon>Acari</taxon>
        <taxon>Acariformes</taxon>
        <taxon>Sarcoptiformes</taxon>
        <taxon>Oribatida</taxon>
        <taxon>Brachypylina</taxon>
        <taxon>Oppioidea</taxon>
        <taxon>Oppiidae</taxon>
        <taxon>Medioppia</taxon>
    </lineage>
</organism>
<feature type="compositionally biased region" description="Polar residues" evidence="1">
    <location>
        <begin position="1"/>
        <end position="11"/>
    </location>
</feature>
<sequence>MSTSRTTQHPNPINDCMRQRGRPPTRAYRLARAHYISMN</sequence>
<evidence type="ECO:0000313" key="2">
    <source>
        <dbReference type="EMBL" id="CAD7650476.1"/>
    </source>
</evidence>
<dbReference type="EMBL" id="OC906731">
    <property type="protein sequence ID" value="CAD7650476.1"/>
    <property type="molecule type" value="Genomic_DNA"/>
</dbReference>
<evidence type="ECO:0000256" key="1">
    <source>
        <dbReference type="SAM" id="MobiDB-lite"/>
    </source>
</evidence>
<dbReference type="AlphaFoldDB" id="A0A7R9LZZ0"/>
<dbReference type="Proteomes" id="UP000759131">
    <property type="component" value="Unassembled WGS sequence"/>
</dbReference>
<evidence type="ECO:0000313" key="3">
    <source>
        <dbReference type="Proteomes" id="UP000759131"/>
    </source>
</evidence>
<reference evidence="2" key="1">
    <citation type="submission" date="2020-11" db="EMBL/GenBank/DDBJ databases">
        <authorList>
            <person name="Tran Van P."/>
        </authorList>
    </citation>
    <scope>NUCLEOTIDE SEQUENCE</scope>
</reference>
<gene>
    <name evidence="2" type="ORF">OSB1V03_LOCUS22874</name>
</gene>
<proteinExistence type="predicted"/>
<dbReference type="EMBL" id="CAJPIZ010052156">
    <property type="protein sequence ID" value="CAG2122929.1"/>
    <property type="molecule type" value="Genomic_DNA"/>
</dbReference>
<accession>A0A7R9LZZ0</accession>
<name>A0A7R9LZZ0_9ACAR</name>